<evidence type="ECO:0000256" key="6">
    <source>
        <dbReference type="ARBA" id="ARBA00022832"/>
    </source>
</evidence>
<keyword evidence="6" id="KW-0276">Fatty acid metabolism</keyword>
<dbReference type="Pfam" id="PF00305">
    <property type="entry name" value="Lipoxygenase"/>
    <property type="match status" value="1"/>
</dbReference>
<comment type="caution">
    <text evidence="15">Lacks conserved residue(s) required for the propagation of feature annotation.</text>
</comment>
<comment type="cofactor">
    <cofactor evidence="1 16">
        <name>Fe cation</name>
        <dbReference type="ChEBI" id="CHEBI:24875"/>
    </cofactor>
</comment>
<feature type="region of interest" description="Disordered" evidence="17">
    <location>
        <begin position="49"/>
        <end position="114"/>
    </location>
</feature>
<dbReference type="InterPro" id="IPR020833">
    <property type="entry name" value="LipOase_Fe_BS"/>
</dbReference>
<dbReference type="EC" id="1.13.11.31" evidence="14"/>
<evidence type="ECO:0000256" key="3">
    <source>
        <dbReference type="ARBA" id="ARBA00009419"/>
    </source>
</evidence>
<evidence type="ECO:0000256" key="13">
    <source>
        <dbReference type="ARBA" id="ARBA00037897"/>
    </source>
</evidence>
<evidence type="ECO:0000259" key="19">
    <source>
        <dbReference type="PROSITE" id="PS51393"/>
    </source>
</evidence>
<dbReference type="Proteomes" id="UP000694856">
    <property type="component" value="Chromosome 16"/>
</dbReference>
<keyword evidence="9 16" id="KW-0408">Iron</keyword>
<dbReference type="InterPro" id="IPR036392">
    <property type="entry name" value="PLAT/LH2_dom_sf"/>
</dbReference>
<evidence type="ECO:0000256" key="14">
    <source>
        <dbReference type="ARBA" id="ARBA00038997"/>
    </source>
</evidence>
<evidence type="ECO:0000256" key="10">
    <source>
        <dbReference type="ARBA" id="ARBA00023098"/>
    </source>
</evidence>
<dbReference type="FunFam" id="3.10.450.60:FF:000004">
    <property type="entry name" value="Arachidonate 12-lipoxygenase, 12S-type"/>
    <property type="match status" value="1"/>
</dbReference>
<dbReference type="GO" id="GO:0005737">
    <property type="term" value="C:cytoplasm"/>
    <property type="evidence" value="ECO:0007669"/>
    <property type="project" value="UniProtKB-SubCell"/>
</dbReference>
<keyword evidence="20" id="KW-1185">Reference proteome</keyword>
<dbReference type="GO" id="GO:0019369">
    <property type="term" value="P:arachidonate metabolic process"/>
    <property type="evidence" value="ECO:0007669"/>
    <property type="project" value="UniProtKB-ARBA"/>
</dbReference>
<dbReference type="KEGG" id="cfr:102522465"/>
<evidence type="ECO:0000256" key="12">
    <source>
        <dbReference type="ARBA" id="ARBA00036495"/>
    </source>
</evidence>
<comment type="catalytic activity">
    <reaction evidence="12">
        <text>(4Z,7Z,10Z,13Z,16Z,19Z)-docosahexaenoate + O2 = (14S)-hydroperoxy-(4Z,7Z,10Z,12E,16Z,19Z)-docosahexaenoate</text>
        <dbReference type="Rhea" id="RHEA:41332"/>
        <dbReference type="ChEBI" id="CHEBI:15379"/>
        <dbReference type="ChEBI" id="CHEBI:77016"/>
        <dbReference type="ChEBI" id="CHEBI:78048"/>
    </reaction>
    <physiologicalReaction direction="left-to-right" evidence="12">
        <dbReference type="Rhea" id="RHEA:41333"/>
    </physiologicalReaction>
</comment>
<comment type="subcellular location">
    <subcellularLocation>
        <location evidence="2">Cytoplasm</location>
    </subcellularLocation>
</comment>
<feature type="domain" description="Lipoxygenase" evidence="19">
    <location>
        <begin position="233"/>
        <end position="781"/>
    </location>
</feature>
<evidence type="ECO:0000256" key="9">
    <source>
        <dbReference type="ARBA" id="ARBA00023004"/>
    </source>
</evidence>
<reference evidence="21" key="1">
    <citation type="submission" date="2025-08" db="UniProtKB">
        <authorList>
            <consortium name="RefSeq"/>
        </authorList>
    </citation>
    <scope>IDENTIFICATION</scope>
    <source>
        <tissue evidence="21">Ear skin</tissue>
    </source>
</reference>
<dbReference type="PROSITE" id="PS00081">
    <property type="entry name" value="LIPOXYGENASE_2"/>
    <property type="match status" value="1"/>
</dbReference>
<dbReference type="Gene3D" id="3.10.450.60">
    <property type="match status" value="1"/>
</dbReference>
<dbReference type="PROSITE" id="PS00711">
    <property type="entry name" value="LIPOXYGENASE_1"/>
    <property type="match status" value="1"/>
</dbReference>
<evidence type="ECO:0000256" key="16">
    <source>
        <dbReference type="RuleBase" id="RU003974"/>
    </source>
</evidence>
<keyword evidence="8 16" id="KW-0560">Oxidoreductase</keyword>
<feature type="compositionally biased region" description="Low complexity" evidence="17">
    <location>
        <begin position="78"/>
        <end position="89"/>
    </location>
</feature>
<dbReference type="PROSITE" id="PS50095">
    <property type="entry name" value="PLAT"/>
    <property type="match status" value="1"/>
</dbReference>
<proteinExistence type="inferred from homology"/>
<protein>
    <recommendedName>
        <fullName evidence="14">arachidonate 12-lipoxygenase</fullName>
        <ecNumber evidence="14">1.13.11.31</ecNumber>
    </recommendedName>
</protein>
<evidence type="ECO:0000256" key="7">
    <source>
        <dbReference type="ARBA" id="ARBA00022964"/>
    </source>
</evidence>
<keyword evidence="7 16" id="KW-0223">Dioxygenase</keyword>
<evidence type="ECO:0000256" key="11">
    <source>
        <dbReference type="ARBA" id="ARBA00035958"/>
    </source>
</evidence>
<keyword evidence="10" id="KW-0443">Lipid metabolism</keyword>
<dbReference type="PRINTS" id="PR00087">
    <property type="entry name" value="LIPOXYGENASE"/>
</dbReference>
<dbReference type="InterPro" id="IPR000907">
    <property type="entry name" value="LipOase"/>
</dbReference>
<gene>
    <name evidence="21" type="primary">LOC102522465</name>
</gene>
<evidence type="ECO:0000256" key="17">
    <source>
        <dbReference type="SAM" id="MobiDB-lite"/>
    </source>
</evidence>
<dbReference type="FunFam" id="1.20.245.10:FF:000001">
    <property type="entry name" value="Arachidonate 5-lipoxygenase a"/>
    <property type="match status" value="1"/>
</dbReference>
<dbReference type="GeneID" id="102522465"/>
<dbReference type="PANTHER" id="PTHR11771">
    <property type="entry name" value="LIPOXYGENASE"/>
    <property type="match status" value="1"/>
</dbReference>
<dbReference type="SUPFAM" id="SSF48484">
    <property type="entry name" value="Lipoxigenase"/>
    <property type="match status" value="1"/>
</dbReference>
<organism evidence="20 21">
    <name type="scientific">Camelus ferus</name>
    <name type="common">Wild bactrian camel</name>
    <name type="synonym">Camelus bactrianus ferus</name>
    <dbReference type="NCBI Taxonomy" id="419612"/>
    <lineage>
        <taxon>Eukaryota</taxon>
        <taxon>Metazoa</taxon>
        <taxon>Chordata</taxon>
        <taxon>Craniata</taxon>
        <taxon>Vertebrata</taxon>
        <taxon>Euteleostomi</taxon>
        <taxon>Mammalia</taxon>
        <taxon>Eutheria</taxon>
        <taxon>Laurasiatheria</taxon>
        <taxon>Artiodactyla</taxon>
        <taxon>Tylopoda</taxon>
        <taxon>Camelidae</taxon>
        <taxon>Camelus</taxon>
    </lineage>
</organism>
<dbReference type="RefSeq" id="XP_032354109.1">
    <property type="nucleotide sequence ID" value="XM_032498218.1"/>
</dbReference>
<evidence type="ECO:0000313" key="20">
    <source>
        <dbReference type="Proteomes" id="UP000694856"/>
    </source>
</evidence>
<dbReference type="Gene3D" id="1.20.245.10">
    <property type="entry name" value="Lipoxygenase-1, Domain 5"/>
    <property type="match status" value="1"/>
</dbReference>
<comment type="similarity">
    <text evidence="3 16">Belongs to the lipoxygenase family.</text>
</comment>
<dbReference type="AlphaFoldDB" id="A0A8B8UHR4"/>
<accession>A0A8B8UHR4</accession>
<keyword evidence="5 16" id="KW-0479">Metal-binding</keyword>
<dbReference type="GO" id="GO:0034440">
    <property type="term" value="P:lipid oxidation"/>
    <property type="evidence" value="ECO:0007669"/>
    <property type="project" value="InterPro"/>
</dbReference>
<keyword evidence="4" id="KW-0963">Cytoplasm</keyword>
<dbReference type="InterPro" id="IPR020834">
    <property type="entry name" value="LipOase_CS"/>
</dbReference>
<dbReference type="Gene3D" id="2.60.60.20">
    <property type="entry name" value="PLAT/LH2 domain"/>
    <property type="match status" value="1"/>
</dbReference>
<evidence type="ECO:0000256" key="5">
    <source>
        <dbReference type="ARBA" id="ARBA00022723"/>
    </source>
</evidence>
<evidence type="ECO:0000256" key="1">
    <source>
        <dbReference type="ARBA" id="ARBA00001962"/>
    </source>
</evidence>
<evidence type="ECO:0000313" key="21">
    <source>
        <dbReference type="RefSeq" id="XP_032354109.1"/>
    </source>
</evidence>
<evidence type="ECO:0000256" key="8">
    <source>
        <dbReference type="ARBA" id="ARBA00023002"/>
    </source>
</evidence>
<dbReference type="GO" id="GO:0046872">
    <property type="term" value="F:metal ion binding"/>
    <property type="evidence" value="ECO:0007669"/>
    <property type="project" value="UniProtKB-KW"/>
</dbReference>
<comment type="pathway">
    <text evidence="13">Lipid metabolism; hydroperoxy eicosatetraenoic acid biosynthesis.</text>
</comment>
<dbReference type="GO" id="GO:0004052">
    <property type="term" value="F:arachidonate 12(S)-lipoxygenase activity"/>
    <property type="evidence" value="ECO:0007669"/>
    <property type="project" value="UniProtKB-EC"/>
</dbReference>
<name>A0A8B8UHR4_CAMFR</name>
<dbReference type="GO" id="GO:0019372">
    <property type="term" value="P:lipoxygenase pathway"/>
    <property type="evidence" value="ECO:0007669"/>
    <property type="project" value="UniProtKB-ARBA"/>
</dbReference>
<evidence type="ECO:0000256" key="2">
    <source>
        <dbReference type="ARBA" id="ARBA00004496"/>
    </source>
</evidence>
<evidence type="ECO:0000259" key="18">
    <source>
        <dbReference type="PROSITE" id="PS50095"/>
    </source>
</evidence>
<evidence type="ECO:0000256" key="4">
    <source>
        <dbReference type="ARBA" id="ARBA00022490"/>
    </source>
</evidence>
<comment type="catalytic activity">
    <reaction evidence="11">
        <text>(4Z,7Z,10Z,13Z,16Z,19Z)-docosahexaenoate + O2 = (17S)-hydroperoxy-(4Z,7Z,10Z,13Z,15E,19Z)-docosahexaenoate</text>
        <dbReference type="Rhea" id="RHEA:50840"/>
        <dbReference type="ChEBI" id="CHEBI:15379"/>
        <dbReference type="ChEBI" id="CHEBI:77016"/>
        <dbReference type="ChEBI" id="CHEBI:133795"/>
    </reaction>
    <physiologicalReaction direction="left-to-right" evidence="11">
        <dbReference type="Rhea" id="RHEA:50841"/>
    </physiologicalReaction>
</comment>
<dbReference type="InterPro" id="IPR036226">
    <property type="entry name" value="LipOase_C_sf"/>
</dbReference>
<dbReference type="SMART" id="SM00308">
    <property type="entry name" value="LH2"/>
    <property type="match status" value="1"/>
</dbReference>
<dbReference type="SUPFAM" id="SSF49723">
    <property type="entry name" value="Lipase/lipooxygenase domain (PLAT/LH2 domain)"/>
    <property type="match status" value="2"/>
</dbReference>
<evidence type="ECO:0000256" key="15">
    <source>
        <dbReference type="PROSITE-ProRule" id="PRU00152"/>
    </source>
</evidence>
<feature type="domain" description="PLAT" evidence="18">
    <location>
        <begin position="123"/>
        <end position="233"/>
    </location>
</feature>
<dbReference type="Pfam" id="PF01477">
    <property type="entry name" value="PLAT"/>
    <property type="match status" value="1"/>
</dbReference>
<dbReference type="InterPro" id="IPR001024">
    <property type="entry name" value="PLAT/LH2_dom"/>
</dbReference>
<dbReference type="InterPro" id="IPR013819">
    <property type="entry name" value="LipOase_C"/>
</dbReference>
<dbReference type="PROSITE" id="PS51393">
    <property type="entry name" value="LIPOXYGENASE_3"/>
    <property type="match status" value="1"/>
</dbReference>
<sequence>MGLYRVRVSTGSSLCAGSKNWVQLWLVGRHGEAALGSCLWPARGQVSGPGPGGAGCAPGPPAGRAREGPRPTGRRLRAGLGARSEAAGEGAAGREAAHQRAMMLPPPGLPGTERTRLCARRSTEPRLFLKVSELLAGSFPLLTLSKTPRSDVCPTDASKDQAQEREFKVDVPEYLGPLLFVKLRKRHLLQSDAWFCNWISVQGPGTSGDEFTFPCYRWVVGDDILSLPEGTGRTVVDDPQGLFKKHREAELAERRKQYRWGNWKEGLILGIAGAKLRDLPVDERFLEDKRIDFEASLAKGLADLAIKDSLNVLASWNSLDDFNRIFWCGQSKLAERVRDSWKEDALFGYQFLNGTNPMLLRRSVRLPARLEFPPGMEELQAQLQKELQGGTLFEADFSLLDGIKANVILCSQQYLAAPLVMLRLQSDGKLLPMVIQLELPRKGSPPPPLFLPTDPPMAWLLAKCWVRSSDFQLHELHSHLLRGHLMAEVIAVATMRCLPSIHPIFKLLIPHLRYTMEINIRARTGLVSDFGVFDQVVSTGGGGHVELLKRAGAFLTYSSFCPPDDLADRGLLGVKSCFYAQDALGLWEIISRYVEGIVSLHYETDESVKEDLELQTWCREITEVGLLGAQDRGFPVSLQSKHQLCHFVTMCIFTCTGQHSSIHLGQLDWYAWVPNAPCTMRLPPPTTKDVTLEVVMATLPNFHQASLQMSITWQLGRRQPIMVALGQHEEEYFSGPEPKAVLKKFREELAALDKDIEIRNAKLDLPYEYLRPSLVENSVAI</sequence>